<evidence type="ECO:0000256" key="2">
    <source>
        <dbReference type="ARBA" id="ARBA00022670"/>
    </source>
</evidence>
<dbReference type="AlphaFoldDB" id="A0A285P0R2"/>
<evidence type="ECO:0000313" key="6">
    <source>
        <dbReference type="EMBL" id="SNZ13471.1"/>
    </source>
</evidence>
<feature type="region of interest" description="Disordered" evidence="4">
    <location>
        <begin position="29"/>
        <end position="55"/>
    </location>
</feature>
<dbReference type="InterPro" id="IPR009003">
    <property type="entry name" value="Peptidase_S1_PA"/>
</dbReference>
<dbReference type="InterPro" id="IPR036034">
    <property type="entry name" value="PDZ_sf"/>
</dbReference>
<keyword evidence="3" id="KW-0378">Hydrolase</keyword>
<dbReference type="EMBL" id="OBEJ01000002">
    <property type="protein sequence ID" value="SNZ13471.1"/>
    <property type="molecule type" value="Genomic_DNA"/>
</dbReference>
<keyword evidence="7" id="KW-1185">Reference proteome</keyword>
<dbReference type="GO" id="GO:0006508">
    <property type="term" value="P:proteolysis"/>
    <property type="evidence" value="ECO:0007669"/>
    <property type="project" value="UniProtKB-KW"/>
</dbReference>
<dbReference type="PRINTS" id="PR00834">
    <property type="entry name" value="PROTEASES2C"/>
</dbReference>
<accession>A0A285P0R2</accession>
<dbReference type="PANTHER" id="PTHR43343">
    <property type="entry name" value="PEPTIDASE S12"/>
    <property type="match status" value="1"/>
</dbReference>
<dbReference type="SUPFAM" id="SSF50156">
    <property type="entry name" value="PDZ domain-like"/>
    <property type="match status" value="1"/>
</dbReference>
<feature type="domain" description="PDZ" evidence="5">
    <location>
        <begin position="245"/>
        <end position="351"/>
    </location>
</feature>
<dbReference type="InterPro" id="IPR051201">
    <property type="entry name" value="Chloro_Bact_Ser_Proteases"/>
</dbReference>
<organism evidence="6 7">
    <name type="scientific">Natronoarchaeum philippinense</name>
    <dbReference type="NCBI Taxonomy" id="558529"/>
    <lineage>
        <taxon>Archaea</taxon>
        <taxon>Methanobacteriati</taxon>
        <taxon>Methanobacteriota</taxon>
        <taxon>Stenosarchaea group</taxon>
        <taxon>Halobacteria</taxon>
        <taxon>Halobacteriales</taxon>
        <taxon>Natronoarchaeaceae</taxon>
    </lineage>
</organism>
<keyword evidence="2 6" id="KW-0645">Protease</keyword>
<dbReference type="InterPro" id="IPR001478">
    <property type="entry name" value="PDZ"/>
</dbReference>
<name>A0A285P0R2_NATPI</name>
<dbReference type="Pfam" id="PF13180">
    <property type="entry name" value="PDZ_2"/>
    <property type="match status" value="1"/>
</dbReference>
<evidence type="ECO:0000256" key="3">
    <source>
        <dbReference type="ARBA" id="ARBA00022801"/>
    </source>
</evidence>
<comment type="similarity">
    <text evidence="1">Belongs to the peptidase S1C family.</text>
</comment>
<evidence type="ECO:0000259" key="5">
    <source>
        <dbReference type="Pfam" id="PF13180"/>
    </source>
</evidence>
<dbReference type="OrthoDB" id="350578at2157"/>
<dbReference type="Proteomes" id="UP000219453">
    <property type="component" value="Unassembled WGS sequence"/>
</dbReference>
<dbReference type="PROSITE" id="PS51318">
    <property type="entry name" value="TAT"/>
    <property type="match status" value="1"/>
</dbReference>
<feature type="compositionally biased region" description="Low complexity" evidence="4">
    <location>
        <begin position="37"/>
        <end position="53"/>
    </location>
</feature>
<reference evidence="6 7" key="1">
    <citation type="submission" date="2017-09" db="EMBL/GenBank/DDBJ databases">
        <authorList>
            <person name="Ehlers B."/>
            <person name="Leendertz F.H."/>
        </authorList>
    </citation>
    <scope>NUCLEOTIDE SEQUENCE [LARGE SCALE GENOMIC DNA]</scope>
    <source>
        <strain evidence="6 7">DSM 27208</strain>
    </source>
</reference>
<evidence type="ECO:0000256" key="4">
    <source>
        <dbReference type="SAM" id="MobiDB-lite"/>
    </source>
</evidence>
<protein>
    <submittedName>
        <fullName evidence="6">Serine protease, S1-C subfamily, contains C-terminal PDZ domain</fullName>
    </submittedName>
</protein>
<dbReference type="Pfam" id="PF13365">
    <property type="entry name" value="Trypsin_2"/>
    <property type="match status" value="1"/>
</dbReference>
<evidence type="ECO:0000256" key="1">
    <source>
        <dbReference type="ARBA" id="ARBA00010541"/>
    </source>
</evidence>
<dbReference type="PANTHER" id="PTHR43343:SF3">
    <property type="entry name" value="PROTEASE DO-LIKE 8, CHLOROPLASTIC"/>
    <property type="match status" value="1"/>
</dbReference>
<dbReference type="Gene3D" id="2.30.42.10">
    <property type="match status" value="1"/>
</dbReference>
<gene>
    <name evidence="6" type="ORF">SAMN06269185_2207</name>
</gene>
<dbReference type="RefSeq" id="WP_097009100.1">
    <property type="nucleotide sequence ID" value="NZ_OBEJ01000002.1"/>
</dbReference>
<sequence>MGDTPLDRRAFLATGASAVVAALAGCNSQPSATTAAPQSQESPSNDSSPSDSPYTDVYEAVADSIVLIRAGSGQGTGFVYDQQHLITNAHVVGGASSVDVQYAGGSWAQGDVVGVDPHSDLAVVGVEDRPDDAAPLPLVQGQATVGQEVVVIGNPYSLDGTVTTGIVSGVNRSIPAPSGFRIPDAIQTDAAVNPGNSGGPLVSLDGEVLAVVNSGGGDNIAFGISAPLVHRVVPRLIESGEYNHPYLGASFTPVTPNIAAANELDRPDGIFVLTVTQGGPADGVLQGASDVTRVDGVRVPVGGDIVVGVDGNDIATPEDLRSYLALNTSPGETIRCRIRRNGAEQTVEIELGIRPERPTGVV</sequence>
<dbReference type="InterPro" id="IPR001940">
    <property type="entry name" value="Peptidase_S1C"/>
</dbReference>
<proteinExistence type="inferred from homology"/>
<dbReference type="Gene3D" id="2.40.10.10">
    <property type="entry name" value="Trypsin-like serine proteases"/>
    <property type="match status" value="2"/>
</dbReference>
<dbReference type="InterPro" id="IPR006311">
    <property type="entry name" value="TAT_signal"/>
</dbReference>
<dbReference type="InterPro" id="IPR043504">
    <property type="entry name" value="Peptidase_S1_PA_chymotrypsin"/>
</dbReference>
<evidence type="ECO:0000313" key="7">
    <source>
        <dbReference type="Proteomes" id="UP000219453"/>
    </source>
</evidence>
<dbReference type="SUPFAM" id="SSF50494">
    <property type="entry name" value="Trypsin-like serine proteases"/>
    <property type="match status" value="1"/>
</dbReference>
<dbReference type="GO" id="GO:0004252">
    <property type="term" value="F:serine-type endopeptidase activity"/>
    <property type="evidence" value="ECO:0007669"/>
    <property type="project" value="InterPro"/>
</dbReference>